<proteinExistence type="predicted"/>
<sequence length="66" mass="7508">MTCRVDEILNDSRDLIRDTLLRFAEDLTTDFNLDPARSQNLLDSEAAKTLRGAMETFAVWYVGKKG</sequence>
<evidence type="ECO:0000313" key="2">
    <source>
        <dbReference type="Proteomes" id="UP001628193"/>
    </source>
</evidence>
<reference evidence="1 2" key="1">
    <citation type="submission" date="2024-05" db="EMBL/GenBank/DDBJ databases">
        <authorList>
            <consortium name="Candidatus Magnetaquicoccaceae bacterium FCR-1 genome sequencing consortium"/>
            <person name="Shimoshige H."/>
            <person name="Shimamura S."/>
            <person name="Taoka A."/>
            <person name="Kobayashi H."/>
            <person name="Maekawa T."/>
        </authorList>
    </citation>
    <scope>NUCLEOTIDE SEQUENCE [LARGE SCALE GENOMIC DNA]</scope>
    <source>
        <strain evidence="1 2">FCR-1</strain>
    </source>
</reference>
<comment type="caution">
    <text evidence="1">The sequence shown here is derived from an EMBL/GenBank/DDBJ whole genome shotgun (WGS) entry which is preliminary data.</text>
</comment>
<accession>A0ABQ0CDD7</accession>
<evidence type="ECO:0000313" key="1">
    <source>
        <dbReference type="EMBL" id="GAB0058889.1"/>
    </source>
</evidence>
<keyword evidence="2" id="KW-1185">Reference proteome</keyword>
<dbReference type="EMBL" id="BAAFGK010000005">
    <property type="protein sequence ID" value="GAB0058889.1"/>
    <property type="molecule type" value="Genomic_DNA"/>
</dbReference>
<dbReference type="RefSeq" id="WP_420906609.1">
    <property type="nucleotide sequence ID" value="NZ_BAAFGK010000005.1"/>
</dbReference>
<reference evidence="1 2" key="2">
    <citation type="submission" date="2024-09" db="EMBL/GenBank/DDBJ databases">
        <title>Draft genome sequence of Candidatus Magnetaquicoccaceae bacterium FCR-1.</title>
        <authorList>
            <person name="Shimoshige H."/>
            <person name="Shimamura S."/>
            <person name="Taoka A."/>
            <person name="Kobayashi H."/>
            <person name="Maekawa T."/>
        </authorList>
    </citation>
    <scope>NUCLEOTIDE SEQUENCE [LARGE SCALE GENOMIC DNA]</scope>
    <source>
        <strain evidence="1 2">FCR-1</strain>
    </source>
</reference>
<name>A0ABQ0CDD7_9PROT</name>
<dbReference type="Proteomes" id="UP001628193">
    <property type="component" value="Unassembled WGS sequence"/>
</dbReference>
<gene>
    <name evidence="1" type="ORF">SIID45300_03248</name>
</gene>
<protein>
    <submittedName>
        <fullName evidence="1">Uncharacterized protein</fullName>
    </submittedName>
</protein>
<organism evidence="1 2">
    <name type="scientific">Candidatus Magnetaquiglobus chichijimensis</name>
    <dbReference type="NCBI Taxonomy" id="3141448"/>
    <lineage>
        <taxon>Bacteria</taxon>
        <taxon>Pseudomonadati</taxon>
        <taxon>Pseudomonadota</taxon>
        <taxon>Magnetococcia</taxon>
        <taxon>Magnetococcales</taxon>
        <taxon>Candidatus Magnetaquicoccaceae</taxon>
        <taxon>Candidatus Magnetaquiglobus</taxon>
    </lineage>
</organism>